<gene>
    <name evidence="1" type="ORF">LO55_1555</name>
</gene>
<dbReference type="PROSITE" id="PS50801">
    <property type="entry name" value="STAS"/>
    <property type="match status" value="1"/>
</dbReference>
<evidence type="ECO:0000313" key="1">
    <source>
        <dbReference type="EMBL" id="OIJ42991.1"/>
    </source>
</evidence>
<dbReference type="EMBL" id="JRYB01000001">
    <property type="protein sequence ID" value="OIJ42991.1"/>
    <property type="molecule type" value="Genomic_DNA"/>
</dbReference>
<dbReference type="RefSeq" id="WP_005664380.1">
    <property type="nucleotide sequence ID" value="NZ_CAUQYF010000005.1"/>
</dbReference>
<sequence>MAESNPMLSIDALTFLTAHQALEQGAAAIRAGETVFDLGGVKAADSSGVALLLAWQRRARDAGHRLTFVNVPDNVQKLAALYGVDTLLPQA</sequence>
<dbReference type="Pfam" id="PF13466">
    <property type="entry name" value="STAS_2"/>
    <property type="match status" value="1"/>
</dbReference>
<protein>
    <submittedName>
        <fullName evidence="1">STAS domain protein</fullName>
    </submittedName>
</protein>
<dbReference type="AlphaFoldDB" id="A0A1S2ND22"/>
<dbReference type="InterPro" id="IPR036513">
    <property type="entry name" value="STAS_dom_sf"/>
</dbReference>
<dbReference type="SUPFAM" id="SSF52091">
    <property type="entry name" value="SpoIIaa-like"/>
    <property type="match status" value="1"/>
</dbReference>
<proteinExistence type="predicted"/>
<dbReference type="Gene3D" id="3.30.750.24">
    <property type="entry name" value="STAS domain"/>
    <property type="match status" value="1"/>
</dbReference>
<organism evidence="1 2">
    <name type="scientific">Massilia timonae</name>
    <dbReference type="NCBI Taxonomy" id="47229"/>
    <lineage>
        <taxon>Bacteria</taxon>
        <taxon>Pseudomonadati</taxon>
        <taxon>Pseudomonadota</taxon>
        <taxon>Betaproteobacteria</taxon>
        <taxon>Burkholderiales</taxon>
        <taxon>Oxalobacteraceae</taxon>
        <taxon>Telluria group</taxon>
        <taxon>Massilia</taxon>
    </lineage>
</organism>
<evidence type="ECO:0000313" key="2">
    <source>
        <dbReference type="Proteomes" id="UP000180246"/>
    </source>
</evidence>
<accession>A0A1S2ND22</accession>
<dbReference type="InterPro" id="IPR002645">
    <property type="entry name" value="STAS_dom"/>
</dbReference>
<dbReference type="CDD" id="cd07043">
    <property type="entry name" value="STAS_anti-anti-sigma_factors"/>
    <property type="match status" value="1"/>
</dbReference>
<reference evidence="1 2" key="1">
    <citation type="submission" date="2014-10" db="EMBL/GenBank/DDBJ databases">
        <authorList>
            <person name="Seo M.-J."/>
            <person name="Seok Y.J."/>
            <person name="Cha I.-T."/>
        </authorList>
    </citation>
    <scope>NUCLEOTIDE SEQUENCE [LARGE SCALE GENOMIC DNA]</scope>
    <source>
        <strain evidence="1 2">NEU</strain>
    </source>
</reference>
<dbReference type="InterPro" id="IPR058548">
    <property type="entry name" value="MlaB-like_STAS"/>
</dbReference>
<dbReference type="Proteomes" id="UP000180246">
    <property type="component" value="Unassembled WGS sequence"/>
</dbReference>
<name>A0A1S2ND22_9BURK</name>
<comment type="caution">
    <text evidence="1">The sequence shown here is derived from an EMBL/GenBank/DDBJ whole genome shotgun (WGS) entry which is preliminary data.</text>
</comment>